<gene>
    <name evidence="2" type="ORF">DNTS_016288</name>
</gene>
<organism evidence="2 3">
    <name type="scientific">Danionella cerebrum</name>
    <dbReference type="NCBI Taxonomy" id="2873325"/>
    <lineage>
        <taxon>Eukaryota</taxon>
        <taxon>Metazoa</taxon>
        <taxon>Chordata</taxon>
        <taxon>Craniata</taxon>
        <taxon>Vertebrata</taxon>
        <taxon>Euteleostomi</taxon>
        <taxon>Actinopterygii</taxon>
        <taxon>Neopterygii</taxon>
        <taxon>Teleostei</taxon>
        <taxon>Ostariophysi</taxon>
        <taxon>Cypriniformes</taxon>
        <taxon>Danionidae</taxon>
        <taxon>Danioninae</taxon>
        <taxon>Danionella</taxon>
    </lineage>
</organism>
<evidence type="ECO:0000313" key="2">
    <source>
        <dbReference type="EMBL" id="TRZ02599.1"/>
    </source>
</evidence>
<evidence type="ECO:0000256" key="1">
    <source>
        <dbReference type="SAM" id="MobiDB-lite"/>
    </source>
</evidence>
<protein>
    <submittedName>
        <fullName evidence="2">Uncharacterized protein</fullName>
    </submittedName>
</protein>
<feature type="compositionally biased region" description="Polar residues" evidence="1">
    <location>
        <begin position="87"/>
        <end position="96"/>
    </location>
</feature>
<feature type="region of interest" description="Disordered" evidence="1">
    <location>
        <begin position="178"/>
        <end position="207"/>
    </location>
</feature>
<dbReference type="AlphaFoldDB" id="A0A553RK91"/>
<feature type="region of interest" description="Disordered" evidence="1">
    <location>
        <begin position="54"/>
        <end position="127"/>
    </location>
</feature>
<feature type="region of interest" description="Disordered" evidence="1">
    <location>
        <begin position="417"/>
        <end position="483"/>
    </location>
</feature>
<reference evidence="2 3" key="1">
    <citation type="journal article" date="2019" name="Sci. Data">
        <title>Hybrid genome assembly and annotation of Danionella translucida.</title>
        <authorList>
            <person name="Kadobianskyi M."/>
            <person name="Schulze L."/>
            <person name="Schuelke M."/>
            <person name="Judkewitz B."/>
        </authorList>
    </citation>
    <scope>NUCLEOTIDE SEQUENCE [LARGE SCALE GENOMIC DNA]</scope>
    <source>
        <strain evidence="2 3">Bolton</strain>
    </source>
</reference>
<name>A0A553RK91_9TELE</name>
<feature type="compositionally biased region" description="Polar residues" evidence="1">
    <location>
        <begin position="417"/>
        <end position="429"/>
    </location>
</feature>
<feature type="region of interest" description="Disordered" evidence="1">
    <location>
        <begin position="331"/>
        <end position="350"/>
    </location>
</feature>
<dbReference type="OrthoDB" id="430364at2759"/>
<evidence type="ECO:0000313" key="3">
    <source>
        <dbReference type="Proteomes" id="UP000316079"/>
    </source>
</evidence>
<comment type="caution">
    <text evidence="2">The sequence shown here is derived from an EMBL/GenBank/DDBJ whole genome shotgun (WGS) entry which is preliminary data.</text>
</comment>
<sequence>MSSLLENPLQAVLYLKELTAIVQNQQSLIQTQRYRIDILERRLEDLAVENRQLRDTGSLHRHPPRYHPPPPPRTSSLPRASKAETPPVQNQHQQHSPLDMQLVPAGPIQDSADEDADSCSDGAQRDSCCRSLVPHSTASLGRAVGLPRASESQTVLHQFCCPAPEALDSIICSSSVPAVGEQEEREDERQDKELDEAPCSHPPKYELSSDAKLKQIEELEQKYGGALVSRRAACKIQTAFRQYQLSQNFQKIRRSVLERGIPRRMSMRRGRGFSAERALMEGCSLMGIPLTHSSSMPAGSTGTLTHLEDTFSEQVQSLARSIDEALSSWSSVHDDDLDNPPETHQGSISAPEGLLTDASAHQDASQSESIPRSASKLMMAFRDVTVQIDNHNFRLSSSMLESVSLGNGISKETLLEAQNSGQSVLSTSVEPEFPAPPPSVEEKENQQSTGSESAGVGLEGKATNQNAADHVESSSEMVSSSSTSTSACDTMILSLPRTHCQNTPCGTLSTDIARKRLYRIGLNLFNVLPPQALSNETPIAKAEPTFLYSL</sequence>
<dbReference type="PROSITE" id="PS50096">
    <property type="entry name" value="IQ"/>
    <property type="match status" value="1"/>
</dbReference>
<dbReference type="EMBL" id="SRMA01023908">
    <property type="protein sequence ID" value="TRZ02599.1"/>
    <property type="molecule type" value="Genomic_DNA"/>
</dbReference>
<dbReference type="PANTHER" id="PTHR10663">
    <property type="entry name" value="GUANYL-NUCLEOTIDE EXCHANGE FACTOR"/>
    <property type="match status" value="1"/>
</dbReference>
<feature type="compositionally biased region" description="Low complexity" evidence="1">
    <location>
        <begin position="474"/>
        <end position="483"/>
    </location>
</feature>
<accession>A0A553RK91</accession>
<dbReference type="PANTHER" id="PTHR10663:SF401">
    <property type="entry name" value="IQ MOTIF AND SEC7 DOMAIN-CONTAINING PROTEIN 3 ISOFORM X1"/>
    <property type="match status" value="1"/>
</dbReference>
<dbReference type="Proteomes" id="UP000316079">
    <property type="component" value="Unassembled WGS sequence"/>
</dbReference>
<dbReference type="GO" id="GO:0030036">
    <property type="term" value="P:actin cytoskeleton organization"/>
    <property type="evidence" value="ECO:0007669"/>
    <property type="project" value="TreeGrafter"/>
</dbReference>
<proteinExistence type="predicted"/>
<keyword evidence="3" id="KW-1185">Reference proteome</keyword>